<protein>
    <submittedName>
        <fullName evidence="2">Uncharacterized protein</fullName>
    </submittedName>
</protein>
<dbReference type="EMBL" id="JACRSQ010000011">
    <property type="protein sequence ID" value="MBC8543652.1"/>
    <property type="molecule type" value="Genomic_DNA"/>
</dbReference>
<feature type="region of interest" description="Disordered" evidence="1">
    <location>
        <begin position="30"/>
        <end position="53"/>
    </location>
</feature>
<evidence type="ECO:0000256" key="1">
    <source>
        <dbReference type="SAM" id="MobiDB-lite"/>
    </source>
</evidence>
<reference evidence="2" key="1">
    <citation type="submission" date="2020-08" db="EMBL/GenBank/DDBJ databases">
        <title>Genome public.</title>
        <authorList>
            <person name="Liu C."/>
            <person name="Sun Q."/>
        </authorList>
    </citation>
    <scope>NUCLEOTIDE SEQUENCE</scope>
    <source>
        <strain evidence="2">NSJ-32</strain>
    </source>
</reference>
<name>A0A926DTX3_9FIRM</name>
<gene>
    <name evidence="2" type="ORF">H8730_08855</name>
</gene>
<dbReference type="RefSeq" id="WP_249289733.1">
    <property type="nucleotide sequence ID" value="NZ_JACRSQ010000011.1"/>
</dbReference>
<accession>A0A926DTX3</accession>
<comment type="caution">
    <text evidence="2">The sequence shown here is derived from an EMBL/GenBank/DDBJ whole genome shotgun (WGS) entry which is preliminary data.</text>
</comment>
<sequence>MHAGEASNSSDQRAHGDKFLAAIVKTIPPSEKWNKKCPPARRRTAPPAGKRWQIPCRHRQNDPAVGETTLKMHAGKAKNDSG</sequence>
<keyword evidence="3" id="KW-1185">Reference proteome</keyword>
<organism evidence="2 3">
    <name type="scientific">Bianquea renquensis</name>
    <dbReference type="NCBI Taxonomy" id="2763661"/>
    <lineage>
        <taxon>Bacteria</taxon>
        <taxon>Bacillati</taxon>
        <taxon>Bacillota</taxon>
        <taxon>Clostridia</taxon>
        <taxon>Eubacteriales</taxon>
        <taxon>Bianqueaceae</taxon>
        <taxon>Bianquea</taxon>
    </lineage>
</organism>
<dbReference type="Proteomes" id="UP000657006">
    <property type="component" value="Unassembled WGS sequence"/>
</dbReference>
<dbReference type="AlphaFoldDB" id="A0A926DTX3"/>
<evidence type="ECO:0000313" key="3">
    <source>
        <dbReference type="Proteomes" id="UP000657006"/>
    </source>
</evidence>
<proteinExistence type="predicted"/>
<evidence type="ECO:0000313" key="2">
    <source>
        <dbReference type="EMBL" id="MBC8543652.1"/>
    </source>
</evidence>